<keyword evidence="1" id="KW-1133">Transmembrane helix</keyword>
<gene>
    <name evidence="3" type="ORF">B0T11DRAFT_287041</name>
</gene>
<dbReference type="Proteomes" id="UP000813385">
    <property type="component" value="Unassembled WGS sequence"/>
</dbReference>
<dbReference type="OrthoDB" id="4755186at2759"/>
<name>A0A8K0T7V7_9PEZI</name>
<dbReference type="EMBL" id="JAGPXD010000005">
    <property type="protein sequence ID" value="KAH7353563.1"/>
    <property type="molecule type" value="Genomic_DNA"/>
</dbReference>
<organism evidence="3 4">
    <name type="scientific">Plectosphaerella cucumerina</name>
    <dbReference type="NCBI Taxonomy" id="40658"/>
    <lineage>
        <taxon>Eukaryota</taxon>
        <taxon>Fungi</taxon>
        <taxon>Dikarya</taxon>
        <taxon>Ascomycota</taxon>
        <taxon>Pezizomycotina</taxon>
        <taxon>Sordariomycetes</taxon>
        <taxon>Hypocreomycetidae</taxon>
        <taxon>Glomerellales</taxon>
        <taxon>Plectosphaerellaceae</taxon>
        <taxon>Plectosphaerella</taxon>
    </lineage>
</organism>
<feature type="transmembrane region" description="Helical" evidence="1">
    <location>
        <begin position="193"/>
        <end position="214"/>
    </location>
</feature>
<proteinExistence type="predicted"/>
<dbReference type="AlphaFoldDB" id="A0A8K0T7V7"/>
<sequence>MKSTLLTLAALAGLAFAEDQKCLNYMGRTGPCLTSFAWCTPNPEPVCTTPEGADPIGNEIALYRGRKYDLSFNKAWESDSSVLVTWIFPRFNDNPGDDIRWSKNISYTGSEGTFVFDPEAILSEFPTPEYNVTQEEAIVGASYSLGYIWIQPSNFESHPLITQKFIVLSNTAGHIADAAKRAASRRRAKELKLGLGIGLGVGIPIIVILTWLVARPPTTAMRNMKKKFNKKKTSEDDISVDWVPATSGTQR</sequence>
<evidence type="ECO:0000256" key="2">
    <source>
        <dbReference type="SAM" id="SignalP"/>
    </source>
</evidence>
<feature type="signal peptide" evidence="2">
    <location>
        <begin position="1"/>
        <end position="17"/>
    </location>
</feature>
<evidence type="ECO:0000256" key="1">
    <source>
        <dbReference type="SAM" id="Phobius"/>
    </source>
</evidence>
<keyword evidence="4" id="KW-1185">Reference proteome</keyword>
<evidence type="ECO:0000313" key="4">
    <source>
        <dbReference type="Proteomes" id="UP000813385"/>
    </source>
</evidence>
<protein>
    <submittedName>
        <fullName evidence="3">Uncharacterized protein</fullName>
    </submittedName>
</protein>
<keyword evidence="1" id="KW-0472">Membrane</keyword>
<feature type="chain" id="PRO_5035420327" evidence="2">
    <location>
        <begin position="18"/>
        <end position="251"/>
    </location>
</feature>
<keyword evidence="1" id="KW-0812">Transmembrane</keyword>
<keyword evidence="2" id="KW-0732">Signal</keyword>
<comment type="caution">
    <text evidence="3">The sequence shown here is derived from an EMBL/GenBank/DDBJ whole genome shotgun (WGS) entry which is preliminary data.</text>
</comment>
<evidence type="ECO:0000313" key="3">
    <source>
        <dbReference type="EMBL" id="KAH7353563.1"/>
    </source>
</evidence>
<accession>A0A8K0T7V7</accession>
<reference evidence="3" key="1">
    <citation type="journal article" date="2021" name="Nat. Commun.">
        <title>Genetic determinants of endophytism in the Arabidopsis root mycobiome.</title>
        <authorList>
            <person name="Mesny F."/>
            <person name="Miyauchi S."/>
            <person name="Thiergart T."/>
            <person name="Pickel B."/>
            <person name="Atanasova L."/>
            <person name="Karlsson M."/>
            <person name="Huettel B."/>
            <person name="Barry K.W."/>
            <person name="Haridas S."/>
            <person name="Chen C."/>
            <person name="Bauer D."/>
            <person name="Andreopoulos W."/>
            <person name="Pangilinan J."/>
            <person name="LaButti K."/>
            <person name="Riley R."/>
            <person name="Lipzen A."/>
            <person name="Clum A."/>
            <person name="Drula E."/>
            <person name="Henrissat B."/>
            <person name="Kohler A."/>
            <person name="Grigoriev I.V."/>
            <person name="Martin F.M."/>
            <person name="Hacquard S."/>
        </authorList>
    </citation>
    <scope>NUCLEOTIDE SEQUENCE</scope>
    <source>
        <strain evidence="3">MPI-CAGE-AT-0016</strain>
    </source>
</reference>